<dbReference type="SMART" id="SM01230">
    <property type="entry name" value="Gln-synt_C"/>
    <property type="match status" value="1"/>
</dbReference>
<dbReference type="SUPFAM" id="SSF54368">
    <property type="entry name" value="Glutamine synthetase, N-terminal domain"/>
    <property type="match status" value="1"/>
</dbReference>
<feature type="domain" description="GS catalytic" evidence="5">
    <location>
        <begin position="118"/>
        <end position="472"/>
    </location>
</feature>
<dbReference type="Gene3D" id="3.30.590.10">
    <property type="entry name" value="Glutamine synthetase/guanido kinase, catalytic domain"/>
    <property type="match status" value="1"/>
</dbReference>
<dbReference type="Gene3D" id="3.10.20.70">
    <property type="entry name" value="Glutamine synthetase, N-terminal domain"/>
    <property type="match status" value="1"/>
</dbReference>
<keyword evidence="1" id="KW-0436">Ligase</keyword>
<dbReference type="GO" id="GO:0005524">
    <property type="term" value="F:ATP binding"/>
    <property type="evidence" value="ECO:0007669"/>
    <property type="project" value="UniProtKB-KW"/>
</dbReference>
<dbReference type="InterPro" id="IPR008147">
    <property type="entry name" value="Gln_synt_N"/>
</dbReference>
<dbReference type="GO" id="GO:0004356">
    <property type="term" value="F:glutamine synthetase activity"/>
    <property type="evidence" value="ECO:0007669"/>
    <property type="project" value="InterPro"/>
</dbReference>
<dbReference type="PANTHER" id="PTHR43785:SF14">
    <property type="entry name" value="GLUTAMINE SYNTHETASE"/>
    <property type="match status" value="1"/>
</dbReference>
<evidence type="ECO:0000259" key="4">
    <source>
        <dbReference type="PROSITE" id="PS51986"/>
    </source>
</evidence>
<gene>
    <name evidence="6" type="ORF">UFOPK3522_00682</name>
</gene>
<proteinExistence type="predicted"/>
<keyword evidence="3" id="KW-0067">ATP-binding</keyword>
<dbReference type="InterPro" id="IPR036651">
    <property type="entry name" value="Gln_synt_N_sf"/>
</dbReference>
<sequence length="472" mass="51857">MTQSGSMGEAMADPTAVAAERKRLEAAGVEYVFSCWVDLLGQPKTKPVPIAEFDDLFAGKGPQFATHSVSMTPDLGPADPDQIALADLSSVRICPWDTRYAWVMADLYWMNEPYNVCPRQALKRQIKAAADRGYAFTAGFEPEFIVLRWEDGKAVKAFGGLDEHKVGDVAVRRQAFGYDVEHTLDGMAFLDDVVRAINDLGWGLSNVVAEGAYSQFELDFGPSDALDTADRLVLLRVMLKEIAKRHDLFVTYMPKPSGGDWRNGAHINHSMTKVDDDSANLFADSDGGWSPLAFNALAGVLRHGAAITSIACPTVNSYKGLVGRATDLEGGTLTWAPTHICYGFNNRSAMVRLPQTRKAIENRACDMCVNPHMAMALTIAASLEGVSEGMEPGDAIDVPLYDLTNEEVAARSIESLPRNLLEAATALDQDELAKEVFGETMHALAVKAKLDEWYRFSEHVTEWEQAEYLQFF</sequence>
<dbReference type="EMBL" id="CAESAO010000044">
    <property type="protein sequence ID" value="CAB4342014.1"/>
    <property type="molecule type" value="Genomic_DNA"/>
</dbReference>
<dbReference type="GO" id="GO:0006542">
    <property type="term" value="P:glutamine biosynthetic process"/>
    <property type="evidence" value="ECO:0007669"/>
    <property type="project" value="InterPro"/>
</dbReference>
<evidence type="ECO:0000259" key="5">
    <source>
        <dbReference type="PROSITE" id="PS51987"/>
    </source>
</evidence>
<name>A0A6J5ZHH1_9ZZZZ</name>
<dbReference type="InterPro" id="IPR008146">
    <property type="entry name" value="Gln_synth_cat_dom"/>
</dbReference>
<dbReference type="PROSITE" id="PS51987">
    <property type="entry name" value="GS_CATALYTIC"/>
    <property type="match status" value="1"/>
</dbReference>
<evidence type="ECO:0000256" key="1">
    <source>
        <dbReference type="ARBA" id="ARBA00022598"/>
    </source>
</evidence>
<dbReference type="InterPro" id="IPR014746">
    <property type="entry name" value="Gln_synth/guanido_kin_cat_dom"/>
</dbReference>
<organism evidence="6">
    <name type="scientific">freshwater metagenome</name>
    <dbReference type="NCBI Taxonomy" id="449393"/>
    <lineage>
        <taxon>unclassified sequences</taxon>
        <taxon>metagenomes</taxon>
        <taxon>ecological metagenomes</taxon>
    </lineage>
</organism>
<evidence type="ECO:0000256" key="3">
    <source>
        <dbReference type="ARBA" id="ARBA00022840"/>
    </source>
</evidence>
<reference evidence="6" key="1">
    <citation type="submission" date="2020-05" db="EMBL/GenBank/DDBJ databases">
        <authorList>
            <person name="Chiriac C."/>
            <person name="Salcher M."/>
            <person name="Ghai R."/>
            <person name="Kavagutti S V."/>
        </authorList>
    </citation>
    <scope>NUCLEOTIDE SEQUENCE</scope>
</reference>
<evidence type="ECO:0000313" key="6">
    <source>
        <dbReference type="EMBL" id="CAB4342014.1"/>
    </source>
</evidence>
<dbReference type="Pfam" id="PF00120">
    <property type="entry name" value="Gln-synt_C"/>
    <property type="match status" value="1"/>
</dbReference>
<feature type="domain" description="GS beta-grasp" evidence="4">
    <location>
        <begin position="27"/>
        <end position="112"/>
    </location>
</feature>
<protein>
    <submittedName>
        <fullName evidence="6">Unannotated protein</fullName>
    </submittedName>
</protein>
<accession>A0A6J5ZHH1</accession>
<evidence type="ECO:0000256" key="2">
    <source>
        <dbReference type="ARBA" id="ARBA00022741"/>
    </source>
</evidence>
<dbReference type="AlphaFoldDB" id="A0A6J5ZHH1"/>
<dbReference type="PANTHER" id="PTHR43785">
    <property type="entry name" value="GAMMA-GLUTAMYLPUTRESCINE SYNTHETASE"/>
    <property type="match status" value="1"/>
</dbReference>
<dbReference type="PROSITE" id="PS51986">
    <property type="entry name" value="GS_BETA_GRASP"/>
    <property type="match status" value="1"/>
</dbReference>
<keyword evidence="2" id="KW-0547">Nucleotide-binding</keyword>
<dbReference type="SUPFAM" id="SSF55931">
    <property type="entry name" value="Glutamine synthetase/guanido kinase"/>
    <property type="match status" value="1"/>
</dbReference>